<protein>
    <recommendedName>
        <fullName evidence="4">Secreted protein</fullName>
    </recommendedName>
</protein>
<keyword evidence="3" id="KW-1185">Reference proteome</keyword>
<feature type="chain" id="PRO_5042888379" description="Secreted protein" evidence="1">
    <location>
        <begin position="22"/>
        <end position="240"/>
    </location>
</feature>
<dbReference type="PANTHER" id="PTHR33964:SF1">
    <property type="entry name" value="RE45066P"/>
    <property type="match status" value="1"/>
</dbReference>
<evidence type="ECO:0008006" key="4">
    <source>
        <dbReference type="Google" id="ProtNLM"/>
    </source>
</evidence>
<accession>A0AAQ4EY30</accession>
<dbReference type="EMBL" id="JARKHS020009749">
    <property type="protein sequence ID" value="KAK8779515.1"/>
    <property type="molecule type" value="Genomic_DNA"/>
</dbReference>
<dbReference type="PANTHER" id="PTHR33964">
    <property type="entry name" value="RE45066P-RELATED"/>
    <property type="match status" value="1"/>
</dbReference>
<gene>
    <name evidence="2" type="ORF">V5799_019139</name>
</gene>
<reference evidence="2 3" key="1">
    <citation type="journal article" date="2023" name="Arcadia Sci">
        <title>De novo assembly of a long-read Amblyomma americanum tick genome.</title>
        <authorList>
            <person name="Chou S."/>
            <person name="Poskanzer K.E."/>
            <person name="Rollins M."/>
            <person name="Thuy-Boun P.S."/>
        </authorList>
    </citation>
    <scope>NUCLEOTIDE SEQUENCE [LARGE SCALE GENOMIC DNA]</scope>
    <source>
        <strain evidence="2">F_SG_1</strain>
        <tissue evidence="2">Salivary glands</tissue>
    </source>
</reference>
<dbReference type="Proteomes" id="UP001321473">
    <property type="component" value="Unassembled WGS sequence"/>
</dbReference>
<evidence type="ECO:0000313" key="2">
    <source>
        <dbReference type="EMBL" id="KAK8779515.1"/>
    </source>
</evidence>
<name>A0AAQ4EY30_AMBAM</name>
<dbReference type="AlphaFoldDB" id="A0AAQ4EY30"/>
<feature type="signal peptide" evidence="1">
    <location>
        <begin position="1"/>
        <end position="21"/>
    </location>
</feature>
<keyword evidence="1" id="KW-0732">Signal</keyword>
<proteinExistence type="predicted"/>
<organism evidence="2 3">
    <name type="scientific">Amblyomma americanum</name>
    <name type="common">Lone star tick</name>
    <dbReference type="NCBI Taxonomy" id="6943"/>
    <lineage>
        <taxon>Eukaryota</taxon>
        <taxon>Metazoa</taxon>
        <taxon>Ecdysozoa</taxon>
        <taxon>Arthropoda</taxon>
        <taxon>Chelicerata</taxon>
        <taxon>Arachnida</taxon>
        <taxon>Acari</taxon>
        <taxon>Parasitiformes</taxon>
        <taxon>Ixodida</taxon>
        <taxon>Ixodoidea</taxon>
        <taxon>Ixodidae</taxon>
        <taxon>Amblyomminae</taxon>
        <taxon>Amblyomma</taxon>
    </lineage>
</organism>
<evidence type="ECO:0000313" key="3">
    <source>
        <dbReference type="Proteomes" id="UP001321473"/>
    </source>
</evidence>
<sequence length="240" mass="25847">MARFGFCSLLLASATLGLTRAQVKSGCKIETLRGCGSDYVVYSNTTRLPEGGDEFNSNCKLYLKQIGCSLKFVDECLENLPKVVTTLALKAAEEDYEAACTAGTERNDQYKASIKCMNHGGAKLHECIGGLYNGLQTAVVSAPREDIIHYSCCSYHRMVECAEAALSGCPEPDSPAVEYITSVMERVFGQVLGLVCGPYSRGSTSCLELPQLPPLPADARRTSSLVELAVEIAASLRKKP</sequence>
<comment type="caution">
    <text evidence="2">The sequence shown here is derived from an EMBL/GenBank/DDBJ whole genome shotgun (WGS) entry which is preliminary data.</text>
</comment>
<evidence type="ECO:0000256" key="1">
    <source>
        <dbReference type="SAM" id="SignalP"/>
    </source>
</evidence>